<gene>
    <name evidence="1" type="ORF">HJG63_007960</name>
</gene>
<evidence type="ECO:0000313" key="1">
    <source>
        <dbReference type="EMBL" id="KAF6506142.1"/>
    </source>
</evidence>
<dbReference type="Proteomes" id="UP000593571">
    <property type="component" value="Unassembled WGS sequence"/>
</dbReference>
<comment type="caution">
    <text evidence="1">The sequence shown here is derived from an EMBL/GenBank/DDBJ whole genome shotgun (WGS) entry which is preliminary data.</text>
</comment>
<proteinExistence type="predicted"/>
<accession>A0A7J8KBD4</accession>
<dbReference type="EMBL" id="JACASE010000001">
    <property type="protein sequence ID" value="KAF6506142.1"/>
    <property type="molecule type" value="Genomic_DNA"/>
</dbReference>
<organism evidence="1 2">
    <name type="scientific">Rousettus aegyptiacus</name>
    <name type="common">Egyptian fruit bat</name>
    <name type="synonym">Pteropus aegyptiacus</name>
    <dbReference type="NCBI Taxonomy" id="9407"/>
    <lineage>
        <taxon>Eukaryota</taxon>
        <taxon>Metazoa</taxon>
        <taxon>Chordata</taxon>
        <taxon>Craniata</taxon>
        <taxon>Vertebrata</taxon>
        <taxon>Euteleostomi</taxon>
        <taxon>Mammalia</taxon>
        <taxon>Eutheria</taxon>
        <taxon>Laurasiatheria</taxon>
        <taxon>Chiroptera</taxon>
        <taxon>Yinpterochiroptera</taxon>
        <taxon>Pteropodoidea</taxon>
        <taxon>Pteropodidae</taxon>
        <taxon>Rousettinae</taxon>
        <taxon>Rousettus</taxon>
    </lineage>
</organism>
<dbReference type="AlphaFoldDB" id="A0A7J8KBD4"/>
<sequence length="126" mass="14332">MNLGFEDCVGIYPLEGEWKYRNSRVKNGLIQFSPSKWLHRFGHGRIKYSLNLDSQTSQPSSTKGIVFFRALFFPTSLHIHFLLHERPRSPKPDLGITHNPLSPQSLASQTLSSVLFLISHVLTSIL</sequence>
<reference evidence="1 2" key="1">
    <citation type="journal article" date="2020" name="Nature">
        <title>Six reference-quality genomes reveal evolution of bat adaptations.</title>
        <authorList>
            <person name="Jebb D."/>
            <person name="Huang Z."/>
            <person name="Pippel M."/>
            <person name="Hughes G.M."/>
            <person name="Lavrichenko K."/>
            <person name="Devanna P."/>
            <person name="Winkler S."/>
            <person name="Jermiin L.S."/>
            <person name="Skirmuntt E.C."/>
            <person name="Katzourakis A."/>
            <person name="Burkitt-Gray L."/>
            <person name="Ray D.A."/>
            <person name="Sullivan K.A.M."/>
            <person name="Roscito J.G."/>
            <person name="Kirilenko B.M."/>
            <person name="Davalos L.M."/>
            <person name="Corthals A.P."/>
            <person name="Power M.L."/>
            <person name="Jones G."/>
            <person name="Ransome R.D."/>
            <person name="Dechmann D.K.N."/>
            <person name="Locatelli A.G."/>
            <person name="Puechmaille S.J."/>
            <person name="Fedrigo O."/>
            <person name="Jarvis E.D."/>
            <person name="Hiller M."/>
            <person name="Vernes S.C."/>
            <person name="Myers E.W."/>
            <person name="Teeling E.C."/>
        </authorList>
    </citation>
    <scope>NUCLEOTIDE SEQUENCE [LARGE SCALE GENOMIC DNA]</scope>
    <source>
        <strain evidence="1">MRouAeg1</strain>
        <tissue evidence="1">Muscle</tissue>
    </source>
</reference>
<keyword evidence="2" id="KW-1185">Reference proteome</keyword>
<name>A0A7J8KBD4_ROUAE</name>
<evidence type="ECO:0000313" key="2">
    <source>
        <dbReference type="Proteomes" id="UP000593571"/>
    </source>
</evidence>
<protein>
    <submittedName>
        <fullName evidence="1">Uncharacterized protein</fullName>
    </submittedName>
</protein>